<feature type="transmembrane region" description="Helical" evidence="11">
    <location>
        <begin position="50"/>
        <end position="81"/>
    </location>
</feature>
<evidence type="ECO:0000256" key="1">
    <source>
        <dbReference type="ARBA" id="ARBA00004273"/>
    </source>
</evidence>
<keyword evidence="5" id="KW-0809">Transit peptide</keyword>
<dbReference type="GO" id="GO:0005743">
    <property type="term" value="C:mitochondrial inner membrane"/>
    <property type="evidence" value="ECO:0007669"/>
    <property type="project" value="UniProtKB-SubCell"/>
</dbReference>
<name>A0A1E4TJG2_9ASCO</name>
<dbReference type="OrthoDB" id="17678at2759"/>
<proteinExistence type="inferred from homology"/>
<evidence type="ECO:0000256" key="4">
    <source>
        <dbReference type="ARBA" id="ARBA00022792"/>
    </source>
</evidence>
<evidence type="ECO:0000256" key="6">
    <source>
        <dbReference type="ARBA" id="ARBA00022989"/>
    </source>
</evidence>
<evidence type="ECO:0008006" key="14">
    <source>
        <dbReference type="Google" id="ProtNLM"/>
    </source>
</evidence>
<comment type="similarity">
    <text evidence="2">Belongs to the MDM31/MDM32 family.</text>
</comment>
<evidence type="ECO:0000256" key="5">
    <source>
        <dbReference type="ARBA" id="ARBA00022946"/>
    </source>
</evidence>
<sequence>MLPRSIRTFGLRSEDLLAAASGVWERAKIRFKWLLMRQVRPFNADDISAFFSWIVVGNVLWIILGTTTFASLVVFTLNTVFAQETLARMVGNYLTKETGVTVVFESAIVPNWNENKICLRKVFISRRPGSLKKVLKGSQSTAAAAAATAAATLDPKMDKFHIAANSVEEANYTQFDLTVDTINVTLSFQRWMSGKGIVKDVEVKGVRGVVDRRFVKWIPNVDPRSYRRSHKPGDFEMEHVTVDDLLVTLLQPNDFRPFQVSVFSCDLSHLRKQWLFYDILSANHISGSYDDSLFTIHSRQTVPNGDTLDANSPWSKINRLRIDGVAIDHLNRGITSGPFSWITSGNVDMVADVYLPTEQTGPNLSVLIQDIVEQFEIVQKSRAKNKHSADSNHQHSITMDNYPYNDTTQSDGSVTVTVPEPTSPDKSSPKDKAYVIMDLRVQLNKVRATVPLFTPDLSYVNNAMIRPIVAYINNHESYIPVTGRIVKRLSEFDGSWTIFDSGLMDDLSAEVYDAFAKNATDTEARSRRIKKVGLWSLQMIAQMLLFSLGTIA</sequence>
<accession>A0A1E4TJG2</accession>
<comment type="function">
    <text evidence="9">Involved in the organization of the mitochondrial membranes and the global structure of the mitochondria. Also required for mitochondrial distribution and mobility as well as for the maintenance of mitochondrial DNA nucleoids structures.</text>
</comment>
<evidence type="ECO:0000256" key="7">
    <source>
        <dbReference type="ARBA" id="ARBA00023128"/>
    </source>
</evidence>
<comment type="subcellular location">
    <subcellularLocation>
        <location evidence="1">Mitochondrion inner membrane</location>
    </subcellularLocation>
</comment>
<organism evidence="12 13">
    <name type="scientific">Tortispora caseinolytica NRRL Y-17796</name>
    <dbReference type="NCBI Taxonomy" id="767744"/>
    <lineage>
        <taxon>Eukaryota</taxon>
        <taxon>Fungi</taxon>
        <taxon>Dikarya</taxon>
        <taxon>Ascomycota</taxon>
        <taxon>Saccharomycotina</taxon>
        <taxon>Trigonopsidomycetes</taxon>
        <taxon>Trigonopsidales</taxon>
        <taxon>Trigonopsidaceae</taxon>
        <taxon>Tortispora</taxon>
    </lineage>
</organism>
<dbReference type="PANTHER" id="PTHR31068:SF0">
    <property type="entry name" value="MITOCHONDRIAL DISTRIBUTION AND MORPHOLOGY PROTEIN 31"/>
    <property type="match status" value="1"/>
</dbReference>
<keyword evidence="3 11" id="KW-0812">Transmembrane</keyword>
<evidence type="ECO:0000313" key="12">
    <source>
        <dbReference type="EMBL" id="ODV91895.1"/>
    </source>
</evidence>
<feature type="region of interest" description="Disordered" evidence="10">
    <location>
        <begin position="383"/>
        <end position="431"/>
    </location>
</feature>
<dbReference type="AlphaFoldDB" id="A0A1E4TJG2"/>
<dbReference type="InterPro" id="IPR012571">
    <property type="entry name" value="Mdm31/Mdm32"/>
</dbReference>
<dbReference type="Pfam" id="PF08118">
    <property type="entry name" value="MDM31_MDM32"/>
    <property type="match status" value="1"/>
</dbReference>
<evidence type="ECO:0000256" key="8">
    <source>
        <dbReference type="ARBA" id="ARBA00023136"/>
    </source>
</evidence>
<dbReference type="GO" id="GO:0007005">
    <property type="term" value="P:mitochondrion organization"/>
    <property type="evidence" value="ECO:0007669"/>
    <property type="project" value="InterPro"/>
</dbReference>
<keyword evidence="13" id="KW-1185">Reference proteome</keyword>
<evidence type="ECO:0000256" key="11">
    <source>
        <dbReference type="SAM" id="Phobius"/>
    </source>
</evidence>
<keyword evidence="4" id="KW-0999">Mitochondrion inner membrane</keyword>
<dbReference type="EMBL" id="KV453841">
    <property type="protein sequence ID" value="ODV91895.1"/>
    <property type="molecule type" value="Genomic_DNA"/>
</dbReference>
<dbReference type="GO" id="GO:0000001">
    <property type="term" value="P:mitochondrion inheritance"/>
    <property type="evidence" value="ECO:0007669"/>
    <property type="project" value="InterPro"/>
</dbReference>
<gene>
    <name evidence="12" type="ORF">CANCADRAFT_55666</name>
</gene>
<keyword evidence="8 11" id="KW-0472">Membrane</keyword>
<keyword evidence="7" id="KW-0496">Mitochondrion</keyword>
<feature type="compositionally biased region" description="Polar residues" evidence="10">
    <location>
        <begin position="394"/>
        <end position="416"/>
    </location>
</feature>
<evidence type="ECO:0000256" key="3">
    <source>
        <dbReference type="ARBA" id="ARBA00022692"/>
    </source>
</evidence>
<dbReference type="PANTHER" id="PTHR31068">
    <property type="entry name" value="MITOCHONDRIAL DISTRIBUTION AND MORPHOLOGY PROTEIN 31"/>
    <property type="match status" value="1"/>
</dbReference>
<keyword evidence="6 11" id="KW-1133">Transmembrane helix</keyword>
<reference evidence="13" key="1">
    <citation type="submission" date="2016-02" db="EMBL/GenBank/DDBJ databases">
        <title>Comparative genomics of biotechnologically important yeasts.</title>
        <authorList>
            <consortium name="DOE Joint Genome Institute"/>
            <person name="Riley R."/>
            <person name="Haridas S."/>
            <person name="Wolfe K.H."/>
            <person name="Lopes M.R."/>
            <person name="Hittinger C.T."/>
            <person name="Goker M."/>
            <person name="Salamov A."/>
            <person name="Wisecaver J."/>
            <person name="Long T.M."/>
            <person name="Aerts A.L."/>
            <person name="Barry K."/>
            <person name="Choi C."/>
            <person name="Clum A."/>
            <person name="Coughlan A.Y."/>
            <person name="Deshpande S."/>
            <person name="Douglass A.P."/>
            <person name="Hanson S.J."/>
            <person name="Klenk H.-P."/>
            <person name="Labutti K."/>
            <person name="Lapidus A."/>
            <person name="Lindquist E."/>
            <person name="Lipzen A."/>
            <person name="Meier-Kolthoff J.P."/>
            <person name="Ohm R.A."/>
            <person name="Otillar R.P."/>
            <person name="Pangilinan J."/>
            <person name="Peng Y."/>
            <person name="Rokas A."/>
            <person name="Rosa C.A."/>
            <person name="Scheuner C."/>
            <person name="Sibirny A.A."/>
            <person name="Slot J.C."/>
            <person name="Stielow J.B."/>
            <person name="Sun H."/>
            <person name="Kurtzman C.P."/>
            <person name="Blackwell M."/>
            <person name="Jeffries T.W."/>
            <person name="Grigoriev I.V."/>
        </authorList>
    </citation>
    <scope>NUCLEOTIDE SEQUENCE [LARGE SCALE GENOMIC DNA]</scope>
    <source>
        <strain evidence="13">NRRL Y-17796</strain>
    </source>
</reference>
<evidence type="ECO:0000313" key="13">
    <source>
        <dbReference type="Proteomes" id="UP000095023"/>
    </source>
</evidence>
<evidence type="ECO:0000256" key="9">
    <source>
        <dbReference type="ARBA" id="ARBA00025191"/>
    </source>
</evidence>
<evidence type="ECO:0000256" key="10">
    <source>
        <dbReference type="SAM" id="MobiDB-lite"/>
    </source>
</evidence>
<dbReference type="Proteomes" id="UP000095023">
    <property type="component" value="Unassembled WGS sequence"/>
</dbReference>
<evidence type="ECO:0000256" key="2">
    <source>
        <dbReference type="ARBA" id="ARBA00005687"/>
    </source>
</evidence>
<protein>
    <recommendedName>
        <fullName evidence="14">Mitochondrial distribution and morphology protein family 31/32</fullName>
    </recommendedName>
</protein>